<sequence length="140" mass="15649">MLLHISHRNSAFSFAVGFRVQIDQNTVSNGRGFQDWPPPSELGSALHNLLLAVDFGAEIGRLFVVLSAEQIFLISLSHRLMWSSPRITLTHSTWHRLELSLANGDLSMEGRNDKSQTGIRVREFIAFGPMLGYSVLILCL</sequence>
<dbReference type="Proteomes" id="UP000784294">
    <property type="component" value="Unassembled WGS sequence"/>
</dbReference>
<protein>
    <submittedName>
        <fullName evidence="1">Uncharacterized protein</fullName>
    </submittedName>
</protein>
<dbReference type="OrthoDB" id="6287229at2759"/>
<proteinExistence type="predicted"/>
<dbReference type="AlphaFoldDB" id="A0A448WFJ1"/>
<organism evidence="1 2">
    <name type="scientific">Protopolystoma xenopodis</name>
    <dbReference type="NCBI Taxonomy" id="117903"/>
    <lineage>
        <taxon>Eukaryota</taxon>
        <taxon>Metazoa</taxon>
        <taxon>Spiralia</taxon>
        <taxon>Lophotrochozoa</taxon>
        <taxon>Platyhelminthes</taxon>
        <taxon>Monogenea</taxon>
        <taxon>Polyopisthocotylea</taxon>
        <taxon>Polystomatidea</taxon>
        <taxon>Polystomatidae</taxon>
        <taxon>Protopolystoma</taxon>
    </lineage>
</organism>
<dbReference type="EMBL" id="CAAALY010009334">
    <property type="protein sequence ID" value="VEL10556.1"/>
    <property type="molecule type" value="Genomic_DNA"/>
</dbReference>
<keyword evidence="2" id="KW-1185">Reference proteome</keyword>
<accession>A0A448WFJ1</accession>
<comment type="caution">
    <text evidence="1">The sequence shown here is derived from an EMBL/GenBank/DDBJ whole genome shotgun (WGS) entry which is preliminary data.</text>
</comment>
<evidence type="ECO:0000313" key="2">
    <source>
        <dbReference type="Proteomes" id="UP000784294"/>
    </source>
</evidence>
<reference evidence="1" key="1">
    <citation type="submission" date="2018-11" db="EMBL/GenBank/DDBJ databases">
        <authorList>
            <consortium name="Pathogen Informatics"/>
        </authorList>
    </citation>
    <scope>NUCLEOTIDE SEQUENCE</scope>
</reference>
<gene>
    <name evidence="1" type="ORF">PXEA_LOCUS3996</name>
</gene>
<name>A0A448WFJ1_9PLAT</name>
<evidence type="ECO:0000313" key="1">
    <source>
        <dbReference type="EMBL" id="VEL10556.1"/>
    </source>
</evidence>